<evidence type="ECO:0000313" key="1">
    <source>
        <dbReference type="EMBL" id="SKA15910.1"/>
    </source>
</evidence>
<proteinExistence type="predicted"/>
<keyword evidence="2" id="KW-1185">Reference proteome</keyword>
<gene>
    <name evidence="1" type="ORF">SAMN02745674_02199</name>
</gene>
<dbReference type="NCBIfam" id="NF038232">
    <property type="entry name" value="STM3845_fam"/>
    <property type="match status" value="1"/>
</dbReference>
<dbReference type="InterPro" id="IPR049725">
    <property type="entry name" value="STM3845-like"/>
</dbReference>
<organism evidence="1 2">
    <name type="scientific">Lysobacter spongiicola DSM 21749</name>
    <dbReference type="NCBI Taxonomy" id="1122188"/>
    <lineage>
        <taxon>Bacteria</taxon>
        <taxon>Pseudomonadati</taxon>
        <taxon>Pseudomonadota</taxon>
        <taxon>Gammaproteobacteria</taxon>
        <taxon>Lysobacterales</taxon>
        <taxon>Lysobacteraceae</taxon>
        <taxon>Novilysobacter</taxon>
    </lineage>
</organism>
<name>A0A1T4RIU1_9GAMM</name>
<dbReference type="AlphaFoldDB" id="A0A1T4RIU1"/>
<sequence>MDENGCIAGHRVMIAEKLTSLLHGDDFHDLLEFEEHIAALSACVLIFVESPGSIAELGSFAVMPHLTSKLLVVCEQRMDSALQPSFIFMGPVANLRRIRVNSVQVFPIFKDGSTAADSTKLDDCWQFIEESVVESIRRPIPEAPLNAASLPHKMVVVAATVDLFVALKLGELHEAIRRFGVDVSTKQLRKITRMLEQFSIIKRVPYGHEDFFFSLAASPLLMLRPSISSGSKIFDQLRFKATAIEFFAETDNRRHKAILAFRKAAQV</sequence>
<accession>A0A1T4RIU1</accession>
<evidence type="ECO:0000313" key="2">
    <source>
        <dbReference type="Proteomes" id="UP000190061"/>
    </source>
</evidence>
<dbReference type="EMBL" id="FUXP01000009">
    <property type="protein sequence ID" value="SKA15910.1"/>
    <property type="molecule type" value="Genomic_DNA"/>
</dbReference>
<protein>
    <submittedName>
        <fullName evidence="1">Uncharacterized protein</fullName>
    </submittedName>
</protein>
<dbReference type="OrthoDB" id="9157388at2"/>
<reference evidence="1 2" key="1">
    <citation type="submission" date="2017-02" db="EMBL/GenBank/DDBJ databases">
        <authorList>
            <person name="Peterson S.W."/>
        </authorList>
    </citation>
    <scope>NUCLEOTIDE SEQUENCE [LARGE SCALE GENOMIC DNA]</scope>
    <source>
        <strain evidence="1 2">DSM 21749</strain>
    </source>
</reference>
<dbReference type="Proteomes" id="UP000190061">
    <property type="component" value="Unassembled WGS sequence"/>
</dbReference>